<dbReference type="EMBL" id="CAWYQH010000098">
    <property type="protein sequence ID" value="CAK8684671.1"/>
    <property type="molecule type" value="Genomic_DNA"/>
</dbReference>
<comment type="caution">
    <text evidence="1">The sequence shown here is derived from an EMBL/GenBank/DDBJ whole genome shotgun (WGS) entry which is preliminary data.</text>
</comment>
<name>A0ABP0FYJ2_CLALP</name>
<evidence type="ECO:0000313" key="2">
    <source>
        <dbReference type="Proteomes" id="UP001642483"/>
    </source>
</evidence>
<proteinExistence type="predicted"/>
<dbReference type="Proteomes" id="UP001642483">
    <property type="component" value="Unassembled WGS sequence"/>
</dbReference>
<organism evidence="1 2">
    <name type="scientific">Clavelina lepadiformis</name>
    <name type="common">Light-bulb sea squirt</name>
    <name type="synonym">Ascidia lepadiformis</name>
    <dbReference type="NCBI Taxonomy" id="159417"/>
    <lineage>
        <taxon>Eukaryota</taxon>
        <taxon>Metazoa</taxon>
        <taxon>Chordata</taxon>
        <taxon>Tunicata</taxon>
        <taxon>Ascidiacea</taxon>
        <taxon>Aplousobranchia</taxon>
        <taxon>Clavelinidae</taxon>
        <taxon>Clavelina</taxon>
    </lineage>
</organism>
<accession>A0ABP0FYJ2</accession>
<gene>
    <name evidence="1" type="ORF">CVLEPA_LOCUS15650</name>
</gene>
<keyword evidence="2" id="KW-1185">Reference proteome</keyword>
<evidence type="ECO:0000313" key="1">
    <source>
        <dbReference type="EMBL" id="CAK8684671.1"/>
    </source>
</evidence>
<reference evidence="1 2" key="1">
    <citation type="submission" date="2024-02" db="EMBL/GenBank/DDBJ databases">
        <authorList>
            <person name="Daric V."/>
            <person name="Darras S."/>
        </authorList>
    </citation>
    <scope>NUCLEOTIDE SEQUENCE [LARGE SCALE GENOMIC DNA]</scope>
</reference>
<sequence length="122" mass="13830">MAVQSEMTEMNCCTKRSMVLFETWRHNYYYLSVSPQISVSLREDAKIDYIALSGWRVNSSKSANCDLKFLTLSVFLDNLEKCKFCAGVSVPTEIVKIQCSINCYPAIIRSSKCKCIGTKLAY</sequence>
<protein>
    <submittedName>
        <fullName evidence="1">Uncharacterized protein</fullName>
    </submittedName>
</protein>